<keyword evidence="3" id="KW-1185">Reference proteome</keyword>
<dbReference type="Pfam" id="PF24268">
    <property type="entry name" value="NttC"/>
    <property type="match status" value="1"/>
</dbReference>
<dbReference type="InterPro" id="IPR056211">
    <property type="entry name" value="NttC-like"/>
</dbReference>
<feature type="chain" id="PRO_5006918355" evidence="1">
    <location>
        <begin position="23"/>
        <end position="132"/>
    </location>
</feature>
<organism evidence="2 3">
    <name type="scientific">Legionella santicrucis</name>
    <dbReference type="NCBI Taxonomy" id="45074"/>
    <lineage>
        <taxon>Bacteria</taxon>
        <taxon>Pseudomonadati</taxon>
        <taxon>Pseudomonadota</taxon>
        <taxon>Gammaproteobacteria</taxon>
        <taxon>Legionellales</taxon>
        <taxon>Legionellaceae</taxon>
        <taxon>Legionella</taxon>
    </lineage>
</organism>
<dbReference type="OrthoDB" id="5652447at2"/>
<accession>A0A0W0Z7Y4</accession>
<feature type="signal peptide" evidence="1">
    <location>
        <begin position="1"/>
        <end position="22"/>
    </location>
</feature>
<gene>
    <name evidence="2" type="ORF">Lsan_0876</name>
</gene>
<dbReference type="PATRIC" id="fig|45074.5.peg.919"/>
<dbReference type="RefSeq" id="WP_058513325.1">
    <property type="nucleotide sequence ID" value="NZ_CAAAIH010000029.1"/>
</dbReference>
<evidence type="ECO:0000313" key="2">
    <source>
        <dbReference type="EMBL" id="KTD65201.1"/>
    </source>
</evidence>
<dbReference type="EMBL" id="LNYU01000020">
    <property type="protein sequence ID" value="KTD65201.1"/>
    <property type="molecule type" value="Genomic_DNA"/>
</dbReference>
<keyword evidence="1" id="KW-0732">Signal</keyword>
<protein>
    <submittedName>
        <fullName evidence="2">Uncharacterized protein</fullName>
    </submittedName>
</protein>
<proteinExistence type="predicted"/>
<evidence type="ECO:0000256" key="1">
    <source>
        <dbReference type="SAM" id="SignalP"/>
    </source>
</evidence>
<comment type="caution">
    <text evidence="2">The sequence shown here is derived from an EMBL/GenBank/DDBJ whole genome shotgun (WGS) entry which is preliminary data.</text>
</comment>
<dbReference type="Proteomes" id="UP000054703">
    <property type="component" value="Unassembled WGS sequence"/>
</dbReference>
<reference evidence="2 3" key="1">
    <citation type="submission" date="2015-11" db="EMBL/GenBank/DDBJ databases">
        <title>Genomic analysis of 38 Legionella species identifies large and diverse effector repertoires.</title>
        <authorList>
            <person name="Burstein D."/>
            <person name="Amaro F."/>
            <person name="Zusman T."/>
            <person name="Lifshitz Z."/>
            <person name="Cohen O."/>
            <person name="Gilbert J.A."/>
            <person name="Pupko T."/>
            <person name="Shuman H.A."/>
            <person name="Segal G."/>
        </authorList>
    </citation>
    <scope>NUCLEOTIDE SEQUENCE [LARGE SCALE GENOMIC DNA]</scope>
    <source>
        <strain evidence="2 3">SC-63-C7</strain>
    </source>
</reference>
<name>A0A0W0Z7Y4_9GAMM</name>
<sequence length="132" mass="14176">MNLIFKGFSAIILSLSAATTFAAPEYLITHNYTSEESNAYIGGVVASPYPTAANITQKVYWNLVKLACYGYTSPDKKCTALIKMATNTPNPINVGTLTLDLNSGDITPKELINNGYHMVINGLGEASITKLP</sequence>
<evidence type="ECO:0000313" key="3">
    <source>
        <dbReference type="Proteomes" id="UP000054703"/>
    </source>
</evidence>
<dbReference type="STRING" id="45074.Lsan_0876"/>
<dbReference type="AlphaFoldDB" id="A0A0W0Z7Y4"/>